<gene>
    <name evidence="2" type="ORF">DV961_03110</name>
</gene>
<dbReference type="Proteomes" id="UP000256409">
    <property type="component" value="Unassembled WGS sequence"/>
</dbReference>
<dbReference type="GO" id="GO:0016887">
    <property type="term" value="F:ATP hydrolysis activity"/>
    <property type="evidence" value="ECO:0007669"/>
    <property type="project" value="InterPro"/>
</dbReference>
<evidence type="ECO:0000313" key="2">
    <source>
        <dbReference type="EMBL" id="REA83295.1"/>
    </source>
</evidence>
<feature type="domain" description="ATPase AAA-type core" evidence="1">
    <location>
        <begin position="294"/>
        <end position="368"/>
    </location>
</feature>
<dbReference type="Pfam" id="PF13304">
    <property type="entry name" value="AAA_21"/>
    <property type="match status" value="2"/>
</dbReference>
<proteinExistence type="predicted"/>
<dbReference type="GO" id="GO:0005524">
    <property type="term" value="F:ATP binding"/>
    <property type="evidence" value="ECO:0007669"/>
    <property type="project" value="UniProtKB-KW"/>
</dbReference>
<feature type="domain" description="ATPase AAA-type core" evidence="1">
    <location>
        <begin position="53"/>
        <end position="156"/>
    </location>
</feature>
<name>A0A3D8YQ02_STAPS</name>
<organism evidence="2 3">
    <name type="scientific">Staphylococcus pseudintermedius</name>
    <dbReference type="NCBI Taxonomy" id="283734"/>
    <lineage>
        <taxon>Bacteria</taxon>
        <taxon>Bacillati</taxon>
        <taxon>Bacillota</taxon>
        <taxon>Bacilli</taxon>
        <taxon>Bacillales</taxon>
        <taxon>Staphylococcaceae</taxon>
        <taxon>Staphylococcus</taxon>
        <taxon>Staphylococcus intermedius group</taxon>
    </lineage>
</organism>
<sequence>MMLINFEFKNHLSYRDDTVFSMETGKRLRKLKENTYEVQKTRHTEKINLLKSAIVFGANGSGKSNLISALKLMQELILSENMSATKKIPKVSFLLDDYSVENSTKLCVEIVANGIQYQYQFEYVETAILRETLFYYENGKYHKYFERDEEAFIVTPKWVKDEVTKTRRNELFLKVGQSVNDTHCLNVYRWFSNQLVFINGHLEHRDIKEMLHVIENEESKRNLIEFLQKCDIKVADIDTTIDTLNIPKQLLNILNAINNENEEVMNTSEAELKTDVYKLNLVYKKYNQEGDRIGSQRISFNHESEGTKKLITLALNILDETKRGSVFVMDEFDDSLHLNLSKIMIKLFNLMENRSQFILTSHQLFLLDCDLRVDQIYLAKKDFEGASELYSIFDFNDDYGKRSDLTIFKRYLEGVYGAVPNVTINDFTTLIGKKHHVDGGEDE</sequence>
<protein>
    <submittedName>
        <fullName evidence="2">ATP-binding protein</fullName>
    </submittedName>
</protein>
<dbReference type="SUPFAM" id="SSF52540">
    <property type="entry name" value="P-loop containing nucleoside triphosphate hydrolases"/>
    <property type="match status" value="1"/>
</dbReference>
<dbReference type="PANTHER" id="PTHR40396:SF1">
    <property type="entry name" value="ATPASE AAA-TYPE CORE DOMAIN-CONTAINING PROTEIN"/>
    <property type="match status" value="1"/>
</dbReference>
<dbReference type="OrthoDB" id="9809324at2"/>
<dbReference type="EMBL" id="QQPC01000014">
    <property type="protein sequence ID" value="REA83295.1"/>
    <property type="molecule type" value="Genomic_DNA"/>
</dbReference>
<evidence type="ECO:0000313" key="3">
    <source>
        <dbReference type="Proteomes" id="UP000256409"/>
    </source>
</evidence>
<keyword evidence="2" id="KW-0067">ATP-binding</keyword>
<dbReference type="InterPro" id="IPR003959">
    <property type="entry name" value="ATPase_AAA_core"/>
</dbReference>
<dbReference type="Gene3D" id="3.40.50.300">
    <property type="entry name" value="P-loop containing nucleotide triphosphate hydrolases"/>
    <property type="match status" value="1"/>
</dbReference>
<dbReference type="PANTHER" id="PTHR40396">
    <property type="entry name" value="ATPASE-LIKE PROTEIN"/>
    <property type="match status" value="1"/>
</dbReference>
<evidence type="ECO:0000259" key="1">
    <source>
        <dbReference type="Pfam" id="PF13304"/>
    </source>
</evidence>
<dbReference type="InterPro" id="IPR027417">
    <property type="entry name" value="P-loop_NTPase"/>
</dbReference>
<reference evidence="3" key="1">
    <citation type="journal article" date="2018" name="Vet. Microbiol.">
        <title>Molecular epidemiology of methicillin-resistant staphylococci amongst veterinary personnel, personnel-owned pets, patients and the hospital environment of two companion animal veterinary hospitals.</title>
        <authorList>
            <person name="Worthing K.A."/>
            <person name="Brown J."/>
            <person name="Gerber L."/>
            <person name="Abraham S."/>
            <person name="Trott D."/>
            <person name="Norris J.M."/>
        </authorList>
    </citation>
    <scope>NUCLEOTIDE SEQUENCE [LARGE SCALE GENOMIC DNA]</scope>
    <source>
        <strain evidence="3">ST496-2</strain>
    </source>
</reference>
<accession>A0A3D8YQ02</accession>
<dbReference type="AlphaFoldDB" id="A0A3D8YQ02"/>
<keyword evidence="2" id="KW-0547">Nucleotide-binding</keyword>
<comment type="caution">
    <text evidence="2">The sequence shown here is derived from an EMBL/GenBank/DDBJ whole genome shotgun (WGS) entry which is preliminary data.</text>
</comment>